<evidence type="ECO:0000313" key="1">
    <source>
        <dbReference type="EMBL" id="TWH68940.1"/>
    </source>
</evidence>
<gene>
    <name evidence="1" type="ORF">JD77_03942</name>
</gene>
<keyword evidence="2" id="KW-1185">Reference proteome</keyword>
<name>A0A562ID91_MICOL</name>
<protein>
    <submittedName>
        <fullName evidence="1">Putative sensory transduction regulator</fullName>
    </submittedName>
</protein>
<comment type="caution">
    <text evidence="1">The sequence shown here is derived from an EMBL/GenBank/DDBJ whole genome shotgun (WGS) entry which is preliminary data.</text>
</comment>
<evidence type="ECO:0000313" key="2">
    <source>
        <dbReference type="Proteomes" id="UP000319825"/>
    </source>
</evidence>
<dbReference type="Pfam" id="PF10722">
    <property type="entry name" value="YbjN"/>
    <property type="match status" value="1"/>
</dbReference>
<dbReference type="InterPro" id="IPR019660">
    <property type="entry name" value="Put_sensory_transdc_reg_YbjN"/>
</dbReference>
<dbReference type="AlphaFoldDB" id="A0A562ID91"/>
<reference evidence="1 2" key="1">
    <citation type="submission" date="2019-07" db="EMBL/GenBank/DDBJ databases">
        <title>R&amp;d 2014.</title>
        <authorList>
            <person name="Klenk H.-P."/>
        </authorList>
    </citation>
    <scope>NUCLEOTIDE SEQUENCE [LARGE SCALE GENOMIC DNA]</scope>
    <source>
        <strain evidence="1 2">DSM 43868</strain>
    </source>
</reference>
<proteinExistence type="predicted"/>
<organism evidence="1 2">
    <name type="scientific">Micromonospora olivasterospora</name>
    <dbReference type="NCBI Taxonomy" id="1880"/>
    <lineage>
        <taxon>Bacteria</taxon>
        <taxon>Bacillati</taxon>
        <taxon>Actinomycetota</taxon>
        <taxon>Actinomycetes</taxon>
        <taxon>Micromonosporales</taxon>
        <taxon>Micromonosporaceae</taxon>
        <taxon>Micromonospora</taxon>
    </lineage>
</organism>
<dbReference type="EMBL" id="VLKE01000001">
    <property type="protein sequence ID" value="TWH68940.1"/>
    <property type="molecule type" value="Genomic_DNA"/>
</dbReference>
<accession>A0A562ID91</accession>
<sequence>MAADELGALTVAMITAALDRRGDAWTVRGGVVVGRWDPAVVEFRRAGERGDILHTRVLATRRLPPARRAEAYAFCNAWNHDRLLPKAYVHDPGDGELVLAGDVTTDLAHGVAPAQLDVLVTAIVATGVAYAQAVAALP</sequence>
<dbReference type="Proteomes" id="UP000319825">
    <property type="component" value="Unassembled WGS sequence"/>
</dbReference>